<keyword evidence="3" id="KW-1185">Reference proteome</keyword>
<protein>
    <submittedName>
        <fullName evidence="2">Uncharacterized protein</fullName>
    </submittedName>
</protein>
<organism evidence="2 3">
    <name type="scientific">Rhynchophorus ferrugineus</name>
    <name type="common">Red palm weevil</name>
    <name type="synonym">Curculio ferrugineus</name>
    <dbReference type="NCBI Taxonomy" id="354439"/>
    <lineage>
        <taxon>Eukaryota</taxon>
        <taxon>Metazoa</taxon>
        <taxon>Ecdysozoa</taxon>
        <taxon>Arthropoda</taxon>
        <taxon>Hexapoda</taxon>
        <taxon>Insecta</taxon>
        <taxon>Pterygota</taxon>
        <taxon>Neoptera</taxon>
        <taxon>Endopterygota</taxon>
        <taxon>Coleoptera</taxon>
        <taxon>Polyphaga</taxon>
        <taxon>Cucujiformia</taxon>
        <taxon>Curculionidae</taxon>
        <taxon>Dryophthorinae</taxon>
        <taxon>Rhynchophorus</taxon>
    </lineage>
</organism>
<comment type="caution">
    <text evidence="2">The sequence shown here is derived from an EMBL/GenBank/DDBJ whole genome shotgun (WGS) entry which is preliminary data.</text>
</comment>
<gene>
    <name evidence="2" type="ORF">GWI33_022209</name>
</gene>
<name>A0A834MHV0_RHYFE</name>
<dbReference type="Proteomes" id="UP000625711">
    <property type="component" value="Unassembled WGS sequence"/>
</dbReference>
<accession>A0A834MHV0</accession>
<dbReference type="EMBL" id="JAACXV010000078">
    <property type="protein sequence ID" value="KAF7284426.1"/>
    <property type="molecule type" value="Genomic_DNA"/>
</dbReference>
<evidence type="ECO:0000256" key="1">
    <source>
        <dbReference type="SAM" id="MobiDB-lite"/>
    </source>
</evidence>
<reference evidence="2" key="1">
    <citation type="submission" date="2020-08" db="EMBL/GenBank/DDBJ databases">
        <title>Genome sequencing and assembly of the red palm weevil Rhynchophorus ferrugineus.</title>
        <authorList>
            <person name="Dias G.B."/>
            <person name="Bergman C.M."/>
            <person name="Manee M."/>
        </authorList>
    </citation>
    <scope>NUCLEOTIDE SEQUENCE</scope>
    <source>
        <strain evidence="2">AA-2017</strain>
        <tissue evidence="2">Whole larva</tissue>
    </source>
</reference>
<feature type="compositionally biased region" description="Polar residues" evidence="1">
    <location>
        <begin position="1"/>
        <end position="12"/>
    </location>
</feature>
<evidence type="ECO:0000313" key="2">
    <source>
        <dbReference type="EMBL" id="KAF7284426.1"/>
    </source>
</evidence>
<evidence type="ECO:0000313" key="3">
    <source>
        <dbReference type="Proteomes" id="UP000625711"/>
    </source>
</evidence>
<feature type="compositionally biased region" description="Basic and acidic residues" evidence="1">
    <location>
        <begin position="13"/>
        <end position="22"/>
    </location>
</feature>
<dbReference type="AlphaFoldDB" id="A0A834MHV0"/>
<proteinExistence type="predicted"/>
<feature type="region of interest" description="Disordered" evidence="1">
    <location>
        <begin position="1"/>
        <end position="40"/>
    </location>
</feature>
<sequence length="113" mass="12360">MQVAENFSSISNEGKKRTEKAPPNKGNKHKIQPSPLRPRSVSLSLMAPNPRPIWRKLSCAPPCCRNATSPLQDCQSTTQCLDAVKLVYIDRLPKVELDCAVNSDTPSVTLSSA</sequence>